<dbReference type="AlphaFoldDB" id="A0A382D5E9"/>
<gene>
    <name evidence="2" type="ORF">METZ01_LOCUS186203</name>
</gene>
<reference evidence="2" key="1">
    <citation type="submission" date="2018-05" db="EMBL/GenBank/DDBJ databases">
        <authorList>
            <person name="Lanie J.A."/>
            <person name="Ng W.-L."/>
            <person name="Kazmierczak K.M."/>
            <person name="Andrzejewski T.M."/>
            <person name="Davidsen T.M."/>
            <person name="Wayne K.J."/>
            <person name="Tettelin H."/>
            <person name="Glass J.I."/>
            <person name="Rusch D."/>
            <person name="Podicherti R."/>
            <person name="Tsui H.-C.T."/>
            <person name="Winkler M.E."/>
        </authorList>
    </citation>
    <scope>NUCLEOTIDE SEQUENCE</scope>
</reference>
<dbReference type="EMBL" id="UINC01037606">
    <property type="protein sequence ID" value="SVB33349.1"/>
    <property type="molecule type" value="Genomic_DNA"/>
</dbReference>
<proteinExistence type="predicted"/>
<feature type="transmembrane region" description="Helical" evidence="1">
    <location>
        <begin position="20"/>
        <end position="39"/>
    </location>
</feature>
<evidence type="ECO:0000256" key="1">
    <source>
        <dbReference type="SAM" id="Phobius"/>
    </source>
</evidence>
<protein>
    <submittedName>
        <fullName evidence="2">Uncharacterized protein</fullName>
    </submittedName>
</protein>
<feature type="transmembrane region" description="Helical" evidence="1">
    <location>
        <begin position="155"/>
        <end position="176"/>
    </location>
</feature>
<feature type="transmembrane region" description="Helical" evidence="1">
    <location>
        <begin position="46"/>
        <end position="64"/>
    </location>
</feature>
<feature type="transmembrane region" description="Helical" evidence="1">
    <location>
        <begin position="118"/>
        <end position="140"/>
    </location>
</feature>
<organism evidence="2">
    <name type="scientific">marine metagenome</name>
    <dbReference type="NCBI Taxonomy" id="408172"/>
    <lineage>
        <taxon>unclassified sequences</taxon>
        <taxon>metagenomes</taxon>
        <taxon>ecological metagenomes</taxon>
    </lineage>
</organism>
<evidence type="ECO:0000313" key="2">
    <source>
        <dbReference type="EMBL" id="SVB33349.1"/>
    </source>
</evidence>
<name>A0A382D5E9_9ZZZZ</name>
<accession>A0A382D5E9</accession>
<keyword evidence="1" id="KW-0812">Transmembrane</keyword>
<feature type="transmembrane region" description="Helical" evidence="1">
    <location>
        <begin position="84"/>
        <end position="106"/>
    </location>
</feature>
<sequence length="179" mass="20897">MKFLETSNLYSLNKSTYINLRWISYVGQLTVILIVEFFLKFEFNYLVCISVVFLSILTNLYLIFKIKYHQLNNFVATSYLSYDIGQLGFLLYLTGGITNPFIFLIIIPSVFSAQYLNIWSSAVLVLFTSLILAILTFFYFQLPHPETMHFHVPEYYLYSIPISIFIGLIFLVYFGVKFG</sequence>
<keyword evidence="1" id="KW-0472">Membrane</keyword>
<keyword evidence="1" id="KW-1133">Transmembrane helix</keyword>
<feature type="non-terminal residue" evidence="2">
    <location>
        <position position="179"/>
    </location>
</feature>